<evidence type="ECO:0000256" key="5">
    <source>
        <dbReference type="SAM" id="Phobius"/>
    </source>
</evidence>
<organism evidence="7 8">
    <name type="scientific">Rodentibacter genomosp. 1</name>
    <dbReference type="NCBI Taxonomy" id="1908264"/>
    <lineage>
        <taxon>Bacteria</taxon>
        <taxon>Pseudomonadati</taxon>
        <taxon>Pseudomonadota</taxon>
        <taxon>Gammaproteobacteria</taxon>
        <taxon>Pasteurellales</taxon>
        <taxon>Pasteurellaceae</taxon>
        <taxon>Rodentibacter</taxon>
    </lineage>
</organism>
<dbReference type="PANTHER" id="PTHR10037">
    <property type="entry name" value="VOLTAGE-GATED CATION CHANNEL CALCIUM AND SODIUM"/>
    <property type="match status" value="1"/>
</dbReference>
<dbReference type="EMBL" id="MLHN01000003">
    <property type="protein sequence ID" value="OOF51794.1"/>
    <property type="molecule type" value="Genomic_DNA"/>
</dbReference>
<feature type="transmembrane region" description="Helical" evidence="5">
    <location>
        <begin position="45"/>
        <end position="67"/>
    </location>
</feature>
<keyword evidence="2 5" id="KW-0812">Transmembrane</keyword>
<dbReference type="InterPro" id="IPR027359">
    <property type="entry name" value="Volt_channel_dom_sf"/>
</dbReference>
<evidence type="ECO:0000256" key="1">
    <source>
        <dbReference type="ARBA" id="ARBA00004141"/>
    </source>
</evidence>
<evidence type="ECO:0000259" key="6">
    <source>
        <dbReference type="Pfam" id="PF00520"/>
    </source>
</evidence>
<sequence>MSKQKIIKNNIIKLFNKIILSLIVINAIIVGVDTYPALSYKMGNYLTLISNICLTIFVIEIILKIIFMQKNFFKNCWNIFDFIIIFISILAEFSPLSIFRIIRAIRILRFLSVIPKMRVITQVLFKSIHSMQGIAILLCIVLYVYAVLTTHLYSDISPKYFGSLTESFYTLFQIMTFDSWSSGIVRPILSSSPYAWITFISFLLIASYIVLNIGDWNYC</sequence>
<dbReference type="GO" id="GO:0005248">
    <property type="term" value="F:voltage-gated sodium channel activity"/>
    <property type="evidence" value="ECO:0007669"/>
    <property type="project" value="TreeGrafter"/>
</dbReference>
<feature type="transmembrane region" description="Helical" evidence="5">
    <location>
        <begin position="196"/>
        <end position="214"/>
    </location>
</feature>
<evidence type="ECO:0000313" key="7">
    <source>
        <dbReference type="EMBL" id="OOF51794.1"/>
    </source>
</evidence>
<dbReference type="Gene3D" id="1.20.120.350">
    <property type="entry name" value="Voltage-gated potassium channels. Chain C"/>
    <property type="match status" value="1"/>
</dbReference>
<feature type="transmembrane region" description="Helical" evidence="5">
    <location>
        <begin position="79"/>
        <end position="102"/>
    </location>
</feature>
<feature type="domain" description="Ion transport" evidence="6">
    <location>
        <begin position="13"/>
        <end position="213"/>
    </location>
</feature>
<evidence type="ECO:0000256" key="4">
    <source>
        <dbReference type="ARBA" id="ARBA00023136"/>
    </source>
</evidence>
<name>A0A1V3J983_9PAST</name>
<feature type="transmembrane region" description="Helical" evidence="5">
    <location>
        <begin position="18"/>
        <end position="38"/>
    </location>
</feature>
<evidence type="ECO:0000256" key="3">
    <source>
        <dbReference type="ARBA" id="ARBA00022989"/>
    </source>
</evidence>
<dbReference type="AlphaFoldDB" id="A0A1V3J983"/>
<gene>
    <name evidence="7" type="ORF">BKK54_02115</name>
</gene>
<keyword evidence="4 5" id="KW-0472">Membrane</keyword>
<reference evidence="7 8" key="1">
    <citation type="submission" date="2016-10" db="EMBL/GenBank/DDBJ databases">
        <title>Rodentibacter gen. nov. and new species.</title>
        <authorList>
            <person name="Christensen H."/>
        </authorList>
    </citation>
    <scope>NUCLEOTIDE SEQUENCE [LARGE SCALE GENOMIC DNA]</scope>
    <source>
        <strain evidence="8">ppn416</strain>
    </source>
</reference>
<dbReference type="InterPro" id="IPR005821">
    <property type="entry name" value="Ion_trans_dom"/>
</dbReference>
<dbReference type="GO" id="GO:0001518">
    <property type="term" value="C:voltage-gated sodium channel complex"/>
    <property type="evidence" value="ECO:0007669"/>
    <property type="project" value="TreeGrafter"/>
</dbReference>
<dbReference type="Proteomes" id="UP000188481">
    <property type="component" value="Unassembled WGS sequence"/>
</dbReference>
<evidence type="ECO:0000313" key="8">
    <source>
        <dbReference type="Proteomes" id="UP000188481"/>
    </source>
</evidence>
<evidence type="ECO:0000256" key="2">
    <source>
        <dbReference type="ARBA" id="ARBA00022692"/>
    </source>
</evidence>
<dbReference type="PANTHER" id="PTHR10037:SF62">
    <property type="entry name" value="SODIUM CHANNEL PROTEIN 60E"/>
    <property type="match status" value="1"/>
</dbReference>
<dbReference type="RefSeq" id="WP_077541073.1">
    <property type="nucleotide sequence ID" value="NZ_MLHN01000003.1"/>
</dbReference>
<dbReference type="InterPro" id="IPR043203">
    <property type="entry name" value="VGCC_Ca_Na"/>
</dbReference>
<keyword evidence="8" id="KW-1185">Reference proteome</keyword>
<keyword evidence="3 5" id="KW-1133">Transmembrane helix</keyword>
<dbReference type="Pfam" id="PF00520">
    <property type="entry name" value="Ion_trans"/>
    <property type="match status" value="1"/>
</dbReference>
<proteinExistence type="predicted"/>
<dbReference type="Gene3D" id="1.10.287.70">
    <property type="match status" value="1"/>
</dbReference>
<feature type="transmembrane region" description="Helical" evidence="5">
    <location>
        <begin position="123"/>
        <end position="148"/>
    </location>
</feature>
<comment type="caution">
    <text evidence="7">The sequence shown here is derived from an EMBL/GenBank/DDBJ whole genome shotgun (WGS) entry which is preliminary data.</text>
</comment>
<accession>A0A1V3J983</accession>
<comment type="subcellular location">
    <subcellularLocation>
        <location evidence="1">Membrane</location>
        <topology evidence="1">Multi-pass membrane protein</topology>
    </subcellularLocation>
</comment>
<dbReference type="SUPFAM" id="SSF81324">
    <property type="entry name" value="Voltage-gated potassium channels"/>
    <property type="match status" value="1"/>
</dbReference>
<protein>
    <recommendedName>
        <fullName evidence="6">Ion transport domain-containing protein</fullName>
    </recommendedName>
</protein>